<dbReference type="Pfam" id="PF09743">
    <property type="entry name" value="E3_UFM1_ligase"/>
    <property type="match status" value="1"/>
</dbReference>
<evidence type="ECO:0000313" key="11">
    <source>
        <dbReference type="EMBL" id="RZF37966.1"/>
    </source>
</evidence>
<evidence type="ECO:0000259" key="10">
    <source>
        <dbReference type="Pfam" id="PF25041"/>
    </source>
</evidence>
<protein>
    <recommendedName>
        <fullName evidence="3">E3 UFM1-protein ligase 1 homolog</fullName>
    </recommendedName>
    <alternativeName>
        <fullName evidence="6">E3 UFM1-protein transferase 1 homolog</fullName>
    </alternativeName>
</protein>
<sequence>MSGSDWEEVKRLAADFQRAQLSASSQRLTERNCIEVVAKLIELKLLDVIFTNNGKEYITPQQLIKEIRDEIFVRGGRINLVELAESLNVDLSQVTARATEIERSDAGVNIVLGQLIDKTYTHRVAEEINDHLIAHGQVSIGDLTRQYDLPSEYLLSLVEKNLGKVIFAKQDKEDHRLFFTEAFVARNKCIVRGALTAITQPTTLTAILSQCGIEKKDFLVAFDSLHESKQIAGILSNRQSNTCLFIPHVYSKAQSEWVNNFYKQNGYLGVLAQILPSVFDVTDGEEILKTALKNCGATSATQIFCNSYLVTDQFLQHLMKPVNEELVHKKAEQAVVSGAYQQAQIELRNSKNTSSKVDNEEEKFDKRDERRRKAAVGKAGGGAQGRETKTKSAKKKHQKNRVEESDSEDEVSVKKQEANRLLQIINNEEIKPILLREQSFQDEELEEFVNEIAAYVLPIVNKSAIAEAQQIFESRVVSDTQSRRKLHSELQEKINMLMNDIRLYEKGLKQFPVKDTQTQLTKYLLKTIGTDIVNGIFSFVAQENCTQHDNVKELTVEMRQKICSEIGKELRDPLSKLNKTLVGNSLEEFMSILESVLSSIDLVIRKPDKKKDRPQMLAHKQVLLQQMMNSDDPALVLHLATLVIFQCATQSMLHASGRFVSTVLQFLRSHLSEDDYQVLQKFHDMVLKLLTLKEEDNQIEEIEKALRENMTAVKNIANNYKKSTNKDEKAS</sequence>
<dbReference type="InParanoid" id="A0A482WXA5"/>
<evidence type="ECO:0000313" key="12">
    <source>
        <dbReference type="Proteomes" id="UP000291343"/>
    </source>
</evidence>
<dbReference type="Pfam" id="PF25041">
    <property type="entry name" value="UFL1_C"/>
    <property type="match status" value="1"/>
</dbReference>
<dbReference type="GO" id="GO:1990592">
    <property type="term" value="P:protein K69-linked ufmylation"/>
    <property type="evidence" value="ECO:0007669"/>
    <property type="project" value="TreeGrafter"/>
</dbReference>
<comment type="similarity">
    <text evidence="2">Belongs to the UFL1 family.</text>
</comment>
<feature type="domain" description="E3 UFM1-protein ligase 1-like N-terminal" evidence="8">
    <location>
        <begin position="8"/>
        <end position="269"/>
    </location>
</feature>
<keyword evidence="5" id="KW-0833">Ubl conjugation pathway</keyword>
<evidence type="ECO:0000256" key="3">
    <source>
        <dbReference type="ARBA" id="ARBA00014160"/>
    </source>
</evidence>
<dbReference type="OrthoDB" id="10258297at2759"/>
<dbReference type="GO" id="GO:0005789">
    <property type="term" value="C:endoplasmic reticulum membrane"/>
    <property type="evidence" value="ECO:0007669"/>
    <property type="project" value="TreeGrafter"/>
</dbReference>
<accession>A0A482WXA5</accession>
<dbReference type="EMBL" id="QKKF02022863">
    <property type="protein sequence ID" value="RZF37966.1"/>
    <property type="molecule type" value="Genomic_DNA"/>
</dbReference>
<evidence type="ECO:0000256" key="4">
    <source>
        <dbReference type="ARBA" id="ARBA00022679"/>
    </source>
</evidence>
<comment type="function">
    <text evidence="1">E3 UFM1-protein ligase that mediates ufmylation of target proteins.</text>
</comment>
<dbReference type="FunCoup" id="A0A482WXA5">
    <property type="interactions" value="2287"/>
</dbReference>
<feature type="domain" description="E3 UFM1-protein ligase 1-like" evidence="9">
    <location>
        <begin position="487"/>
        <end position="607"/>
    </location>
</feature>
<dbReference type="InterPro" id="IPR056761">
    <property type="entry name" value="Ufl1-like_C"/>
</dbReference>
<name>A0A482WXA5_LAOST</name>
<dbReference type="SMR" id="A0A482WXA5"/>
<organism evidence="11 12">
    <name type="scientific">Laodelphax striatellus</name>
    <name type="common">Small brown planthopper</name>
    <name type="synonym">Delphax striatella</name>
    <dbReference type="NCBI Taxonomy" id="195883"/>
    <lineage>
        <taxon>Eukaryota</taxon>
        <taxon>Metazoa</taxon>
        <taxon>Ecdysozoa</taxon>
        <taxon>Arthropoda</taxon>
        <taxon>Hexapoda</taxon>
        <taxon>Insecta</taxon>
        <taxon>Pterygota</taxon>
        <taxon>Neoptera</taxon>
        <taxon>Paraneoptera</taxon>
        <taxon>Hemiptera</taxon>
        <taxon>Auchenorrhyncha</taxon>
        <taxon>Fulgoroidea</taxon>
        <taxon>Delphacidae</taxon>
        <taxon>Criomorphinae</taxon>
        <taxon>Laodelphax</taxon>
    </lineage>
</organism>
<dbReference type="GO" id="GO:0061666">
    <property type="term" value="F:UFM1 ligase activity"/>
    <property type="evidence" value="ECO:0007669"/>
    <property type="project" value="InterPro"/>
</dbReference>
<comment type="caution">
    <text evidence="11">The sequence shown here is derived from an EMBL/GenBank/DDBJ whole genome shotgun (WGS) entry which is preliminary data.</text>
</comment>
<gene>
    <name evidence="11" type="ORF">LSTR_LSTR005466</name>
</gene>
<evidence type="ECO:0000259" key="8">
    <source>
        <dbReference type="Pfam" id="PF09743"/>
    </source>
</evidence>
<dbReference type="PANTHER" id="PTHR31057">
    <property type="entry name" value="E3 UFM1-PROTEIN LIGASE 1"/>
    <property type="match status" value="1"/>
</dbReference>
<evidence type="ECO:0000256" key="1">
    <source>
        <dbReference type="ARBA" id="ARBA00003950"/>
    </source>
</evidence>
<keyword evidence="12" id="KW-1185">Reference proteome</keyword>
<evidence type="ECO:0000256" key="5">
    <source>
        <dbReference type="ARBA" id="ARBA00022786"/>
    </source>
</evidence>
<evidence type="ECO:0000256" key="7">
    <source>
        <dbReference type="SAM" id="MobiDB-lite"/>
    </source>
</evidence>
<dbReference type="Proteomes" id="UP000291343">
    <property type="component" value="Unassembled WGS sequence"/>
</dbReference>
<dbReference type="GO" id="GO:0034976">
    <property type="term" value="P:response to endoplasmic reticulum stress"/>
    <property type="evidence" value="ECO:0007669"/>
    <property type="project" value="TreeGrafter"/>
</dbReference>
<evidence type="ECO:0000256" key="2">
    <source>
        <dbReference type="ARBA" id="ARBA00010789"/>
    </source>
</evidence>
<proteinExistence type="inferred from homology"/>
<evidence type="ECO:0000256" key="6">
    <source>
        <dbReference type="ARBA" id="ARBA00030452"/>
    </source>
</evidence>
<evidence type="ECO:0000259" key="9">
    <source>
        <dbReference type="Pfam" id="PF23659"/>
    </source>
</evidence>
<dbReference type="GO" id="GO:0032434">
    <property type="term" value="P:regulation of proteasomal ubiquitin-dependent protein catabolic process"/>
    <property type="evidence" value="ECO:0007669"/>
    <property type="project" value="TreeGrafter"/>
</dbReference>
<keyword evidence="4" id="KW-0808">Transferase</keyword>
<dbReference type="InterPro" id="IPR018611">
    <property type="entry name" value="Ufl1"/>
</dbReference>
<dbReference type="InterPro" id="IPR056579">
    <property type="entry name" value="Ufl1_N"/>
</dbReference>
<dbReference type="InterPro" id="IPR056580">
    <property type="entry name" value="Ufl1_dom"/>
</dbReference>
<feature type="domain" description="E3 UFM1-protein ligase-like C-terminal" evidence="10">
    <location>
        <begin position="613"/>
        <end position="716"/>
    </location>
</feature>
<reference evidence="11 12" key="1">
    <citation type="journal article" date="2017" name="Gigascience">
        <title>Genome sequence of the small brown planthopper, Laodelphax striatellus.</title>
        <authorList>
            <person name="Zhu J."/>
            <person name="Jiang F."/>
            <person name="Wang X."/>
            <person name="Yang P."/>
            <person name="Bao Y."/>
            <person name="Zhao W."/>
            <person name="Wang W."/>
            <person name="Lu H."/>
            <person name="Wang Q."/>
            <person name="Cui N."/>
            <person name="Li J."/>
            <person name="Chen X."/>
            <person name="Luo L."/>
            <person name="Yu J."/>
            <person name="Kang L."/>
            <person name="Cui F."/>
        </authorList>
    </citation>
    <scope>NUCLEOTIDE SEQUENCE [LARGE SCALE GENOMIC DNA]</scope>
    <source>
        <strain evidence="11">Lst14</strain>
    </source>
</reference>
<dbReference type="STRING" id="195883.A0A482WXA5"/>
<dbReference type="Pfam" id="PF23659">
    <property type="entry name" value="UFL1"/>
    <property type="match status" value="1"/>
</dbReference>
<dbReference type="AlphaFoldDB" id="A0A482WXA5"/>
<feature type="region of interest" description="Disordered" evidence="7">
    <location>
        <begin position="347"/>
        <end position="413"/>
    </location>
</feature>
<dbReference type="PANTHER" id="PTHR31057:SF0">
    <property type="entry name" value="E3 UFM1-PROTEIN LIGASE 1"/>
    <property type="match status" value="1"/>
</dbReference>